<dbReference type="InterPro" id="IPR000323">
    <property type="entry name" value="Cu2_ascorb_mOase_N"/>
</dbReference>
<dbReference type="PANTHER" id="PTHR10680">
    <property type="entry name" value="PEPTIDYL-GLYCINE ALPHA-AMIDATING MONOOXYGENASE"/>
    <property type="match status" value="1"/>
</dbReference>
<sequence length="407" mass="43312">MPGATPTHDDSYLCSSTKVPANAGKELYIVGFQALSDMSVAHHVLLYGCQRPQVEPGKVGDCGGICSSAAAPRLCTPGPGTPPSCACPPTRASIQYIVIQVHYLHGRSQPDRSAVNLQLSSRPQPFTAGIFLMMAYSGSIQPGAQHATLDVSCKYSQLRDAAACAFPQHAPRAQPGHCPATGLSPDLQDVQEIGRASPQWAAGLLPGQTGHLHQRNCGELSRRPGASTDPPARLRRTTSARLEHDEIRDIFSCGGRARRTLRRKSRRLGRKIPQDSLDYAAQARRRADAFAYAGQGYGAERRASASASGRGCWWGAVAIKVAACARLAAARIERSCRGPTGLSLRVPTARQGVRAQARFEHRTTGCRTATERGAINGGHGAELDASGGVISGWAAESFFILPHSLHS</sequence>
<dbReference type="GO" id="GO:0005507">
    <property type="term" value="F:copper ion binding"/>
    <property type="evidence" value="ECO:0007669"/>
    <property type="project" value="InterPro"/>
</dbReference>
<dbReference type="Gene3D" id="2.60.120.310">
    <property type="entry name" value="Copper type II, ascorbate-dependent monooxygenase, N-terminal domain"/>
    <property type="match status" value="1"/>
</dbReference>
<dbReference type="InterPro" id="IPR008977">
    <property type="entry name" value="PHM/PNGase_F_dom_sf"/>
</dbReference>
<evidence type="ECO:0000256" key="3">
    <source>
        <dbReference type="SAM" id="MobiDB-lite"/>
    </source>
</evidence>
<feature type="domain" description="Copper type II ascorbate-dependent monooxygenase N-terminal" evidence="4">
    <location>
        <begin position="5"/>
        <end position="105"/>
    </location>
</feature>
<evidence type="ECO:0000313" key="5">
    <source>
        <dbReference type="Proteomes" id="UP000095280"/>
    </source>
</evidence>
<evidence type="ECO:0000256" key="1">
    <source>
        <dbReference type="ARBA" id="ARBA00022729"/>
    </source>
</evidence>
<proteinExistence type="predicted"/>
<reference evidence="6" key="1">
    <citation type="submission" date="2016-11" db="UniProtKB">
        <authorList>
            <consortium name="WormBaseParasite"/>
        </authorList>
    </citation>
    <scope>IDENTIFICATION</scope>
</reference>
<keyword evidence="2" id="KW-0325">Glycoprotein</keyword>
<dbReference type="InterPro" id="IPR036939">
    <property type="entry name" value="Cu2_ascorb_mOase_N_sf"/>
</dbReference>
<name>A0A1I8F460_9PLAT</name>
<evidence type="ECO:0000313" key="6">
    <source>
        <dbReference type="WBParaSite" id="maker-unitig_19890-snap-gene-0.2-mRNA-1"/>
    </source>
</evidence>
<dbReference type="WBParaSite" id="maker-unitig_19890-snap-gene-0.2-mRNA-1">
    <property type="protein sequence ID" value="maker-unitig_19890-snap-gene-0.2-mRNA-1"/>
    <property type="gene ID" value="maker-unitig_19890-snap-gene-0.2"/>
</dbReference>
<dbReference type="Proteomes" id="UP000095280">
    <property type="component" value="Unplaced"/>
</dbReference>
<evidence type="ECO:0000256" key="2">
    <source>
        <dbReference type="ARBA" id="ARBA00023180"/>
    </source>
</evidence>
<dbReference type="GO" id="GO:0016715">
    <property type="term" value="F:oxidoreductase activity, acting on paired donors, with incorporation or reduction of molecular oxygen, reduced ascorbate as one donor, and incorporation of one atom of oxygen"/>
    <property type="evidence" value="ECO:0007669"/>
    <property type="project" value="InterPro"/>
</dbReference>
<keyword evidence="5" id="KW-1185">Reference proteome</keyword>
<dbReference type="PANTHER" id="PTHR10680:SF36">
    <property type="entry name" value="PEPTIDYL-ALPHA-HYDROXYGLYCINE ALPHA-AMIDATING LYASE 1"/>
    <property type="match status" value="1"/>
</dbReference>
<organism evidence="5 6">
    <name type="scientific">Macrostomum lignano</name>
    <dbReference type="NCBI Taxonomy" id="282301"/>
    <lineage>
        <taxon>Eukaryota</taxon>
        <taxon>Metazoa</taxon>
        <taxon>Spiralia</taxon>
        <taxon>Lophotrochozoa</taxon>
        <taxon>Platyhelminthes</taxon>
        <taxon>Rhabditophora</taxon>
        <taxon>Macrostomorpha</taxon>
        <taxon>Macrostomida</taxon>
        <taxon>Macrostomidae</taxon>
        <taxon>Macrostomum</taxon>
    </lineage>
</organism>
<dbReference type="GO" id="GO:0005576">
    <property type="term" value="C:extracellular region"/>
    <property type="evidence" value="ECO:0007669"/>
    <property type="project" value="TreeGrafter"/>
</dbReference>
<dbReference type="AlphaFoldDB" id="A0A1I8F460"/>
<dbReference type="Pfam" id="PF01082">
    <property type="entry name" value="Cu2_monooxygen"/>
    <property type="match status" value="1"/>
</dbReference>
<feature type="region of interest" description="Disordered" evidence="3">
    <location>
        <begin position="220"/>
        <end position="239"/>
    </location>
</feature>
<protein>
    <submittedName>
        <fullName evidence="6">Cu2_monooxygen domain-containing protein</fullName>
    </submittedName>
</protein>
<accession>A0A1I8F460</accession>
<keyword evidence="1" id="KW-0732">Signal</keyword>
<dbReference type="SUPFAM" id="SSF49742">
    <property type="entry name" value="PHM/PNGase F"/>
    <property type="match status" value="1"/>
</dbReference>
<evidence type="ECO:0000259" key="4">
    <source>
        <dbReference type="Pfam" id="PF01082"/>
    </source>
</evidence>